<dbReference type="PANTHER" id="PTHR11803">
    <property type="entry name" value="2-IMINOBUTANOATE/2-IMINOPROPANOATE DEAMINASE RIDA"/>
    <property type="match status" value="1"/>
</dbReference>
<reference evidence="3" key="1">
    <citation type="submission" date="2023-07" db="EMBL/GenBank/DDBJ databases">
        <title>Conexibacter stalactiti sp. nov., isolated from stalactites in a lava cave and emended description of the genus Conexibacter.</title>
        <authorList>
            <person name="Lee S.D."/>
        </authorList>
    </citation>
    <scope>NUCLEOTIDE SEQUENCE [LARGE SCALE GENOMIC DNA]</scope>
    <source>
        <strain evidence="3">KCTC 39840</strain>
    </source>
</reference>
<dbReference type="Pfam" id="PF01042">
    <property type="entry name" value="Ribonuc_L-PSP"/>
    <property type="match status" value="1"/>
</dbReference>
<keyword evidence="2" id="KW-0378">Hydrolase</keyword>
<dbReference type="InterPro" id="IPR035959">
    <property type="entry name" value="RutC-like_sf"/>
</dbReference>
<organism evidence="2 3">
    <name type="scientific">Conexibacter stalactiti</name>
    <dbReference type="NCBI Taxonomy" id="1940611"/>
    <lineage>
        <taxon>Bacteria</taxon>
        <taxon>Bacillati</taxon>
        <taxon>Actinomycetota</taxon>
        <taxon>Thermoleophilia</taxon>
        <taxon>Solirubrobacterales</taxon>
        <taxon>Conexibacteraceae</taxon>
        <taxon>Conexibacter</taxon>
    </lineage>
</organism>
<dbReference type="EMBL" id="JAWSTH010000022">
    <property type="protein sequence ID" value="MDW5594793.1"/>
    <property type="molecule type" value="Genomic_DNA"/>
</dbReference>
<evidence type="ECO:0000313" key="3">
    <source>
        <dbReference type="Proteomes" id="UP001284601"/>
    </source>
</evidence>
<feature type="signal peptide" evidence="1">
    <location>
        <begin position="1"/>
        <end position="19"/>
    </location>
</feature>
<reference evidence="2 3" key="2">
    <citation type="submission" date="2023-10" db="EMBL/GenBank/DDBJ databases">
        <authorList>
            <person name="Han X.F."/>
        </authorList>
    </citation>
    <scope>NUCLEOTIDE SEQUENCE [LARGE SCALE GENOMIC DNA]</scope>
    <source>
        <strain evidence="2 3">KCTC 39840</strain>
    </source>
</reference>
<accession>A0ABU4HNB8</accession>
<gene>
    <name evidence="2" type="ORF">R7226_10620</name>
</gene>
<dbReference type="GO" id="GO:0016787">
    <property type="term" value="F:hydrolase activity"/>
    <property type="evidence" value="ECO:0007669"/>
    <property type="project" value="UniProtKB-KW"/>
</dbReference>
<dbReference type="InterPro" id="IPR006175">
    <property type="entry name" value="YjgF/YER057c/UK114"/>
</dbReference>
<dbReference type="Proteomes" id="UP001284601">
    <property type="component" value="Unassembled WGS sequence"/>
</dbReference>
<protein>
    <submittedName>
        <fullName evidence="2">Rid family hydrolase</fullName>
    </submittedName>
</protein>
<keyword evidence="3" id="KW-1185">Reference proteome</keyword>
<evidence type="ECO:0000256" key="1">
    <source>
        <dbReference type="SAM" id="SignalP"/>
    </source>
</evidence>
<dbReference type="RefSeq" id="WP_318597107.1">
    <property type="nucleotide sequence ID" value="NZ_JAWSTH010000022.1"/>
</dbReference>
<dbReference type="SUPFAM" id="SSF55298">
    <property type="entry name" value="YjgF-like"/>
    <property type="match status" value="1"/>
</dbReference>
<comment type="caution">
    <text evidence="2">The sequence shown here is derived from an EMBL/GenBank/DDBJ whole genome shotgun (WGS) entry which is preliminary data.</text>
</comment>
<evidence type="ECO:0000313" key="2">
    <source>
        <dbReference type="EMBL" id="MDW5594793.1"/>
    </source>
</evidence>
<name>A0ABU4HNB8_9ACTN</name>
<dbReference type="PANTHER" id="PTHR11803:SF59">
    <property type="entry name" value="ENDORIBONUCLEASE"/>
    <property type="match status" value="1"/>
</dbReference>
<dbReference type="Gene3D" id="3.30.1330.40">
    <property type="entry name" value="RutC-like"/>
    <property type="match status" value="1"/>
</dbReference>
<sequence length="243" mass="24983">MSRLRLALALAALLSLTFAAGVVAHGAGLAPGWDFSGGSRPRPSAPPPDDDEVIHNVATDQANPFISNGVSVGSEVGLYFSSGIGPAGLNAAAPAGTPERFVDPAQFPGGTLTPGVTITEAQAMNAFARITDNLATVGLSPRDVITLRIFLDNAPGQPAMDFAGLNRAYRQFFANVDLQTGATLPQPRGSGEPGPPLVVNPVRPSRTALEVASLPSAGWLVEVEAVARFKNERGGGHGGGWGR</sequence>
<feature type="chain" id="PRO_5045804416" evidence="1">
    <location>
        <begin position="20"/>
        <end position="243"/>
    </location>
</feature>
<proteinExistence type="predicted"/>
<keyword evidence="1" id="KW-0732">Signal</keyword>